<dbReference type="EMBL" id="JAEFBJ010000012">
    <property type="protein sequence ID" value="KAG7545153.1"/>
    <property type="molecule type" value="Genomic_DNA"/>
</dbReference>
<reference evidence="2 3" key="1">
    <citation type="submission" date="2020-12" db="EMBL/GenBank/DDBJ databases">
        <title>Concerted genomic and epigenomic changes stabilize Arabidopsis allopolyploids.</title>
        <authorList>
            <person name="Chen Z."/>
        </authorList>
    </citation>
    <scope>NUCLEOTIDE SEQUENCE [LARGE SCALE GENOMIC DNA]</scope>
    <source>
        <strain evidence="2">As9502</strain>
        <tissue evidence="2">Leaf</tissue>
    </source>
</reference>
<sequence length="87" mass="10125">MRNRTAQHEIIIKDKDKVHMILKLTRVKDVSSSHPRVKVAPLPPYLRQTSPEIEQPPPIQRRDDEYPSSLCRSLIHRDRTSRSAGFV</sequence>
<gene>
    <name evidence="2" type="ORF">ISN44_As12g006610</name>
</gene>
<keyword evidence="3" id="KW-1185">Reference proteome</keyword>
<organism evidence="2 3">
    <name type="scientific">Arabidopsis suecica</name>
    <name type="common">Swedish thale-cress</name>
    <name type="synonym">Cardaminopsis suecica</name>
    <dbReference type="NCBI Taxonomy" id="45249"/>
    <lineage>
        <taxon>Eukaryota</taxon>
        <taxon>Viridiplantae</taxon>
        <taxon>Streptophyta</taxon>
        <taxon>Embryophyta</taxon>
        <taxon>Tracheophyta</taxon>
        <taxon>Spermatophyta</taxon>
        <taxon>Magnoliopsida</taxon>
        <taxon>eudicotyledons</taxon>
        <taxon>Gunneridae</taxon>
        <taxon>Pentapetalae</taxon>
        <taxon>rosids</taxon>
        <taxon>malvids</taxon>
        <taxon>Brassicales</taxon>
        <taxon>Brassicaceae</taxon>
        <taxon>Camelineae</taxon>
        <taxon>Arabidopsis</taxon>
    </lineage>
</organism>
<comment type="caution">
    <text evidence="2">The sequence shown here is derived from an EMBL/GenBank/DDBJ whole genome shotgun (WGS) entry which is preliminary data.</text>
</comment>
<dbReference type="Proteomes" id="UP000694251">
    <property type="component" value="Chromosome 12"/>
</dbReference>
<dbReference type="AlphaFoldDB" id="A0A8T1YG49"/>
<name>A0A8T1YG49_ARASU</name>
<proteinExistence type="predicted"/>
<accession>A0A8T1YG49</accession>
<protein>
    <submittedName>
        <fullName evidence="2">Uncharacterized protein</fullName>
    </submittedName>
</protein>
<evidence type="ECO:0000256" key="1">
    <source>
        <dbReference type="SAM" id="MobiDB-lite"/>
    </source>
</evidence>
<evidence type="ECO:0000313" key="3">
    <source>
        <dbReference type="Proteomes" id="UP000694251"/>
    </source>
</evidence>
<evidence type="ECO:0000313" key="2">
    <source>
        <dbReference type="EMBL" id="KAG7545153.1"/>
    </source>
</evidence>
<feature type="region of interest" description="Disordered" evidence="1">
    <location>
        <begin position="32"/>
        <end position="66"/>
    </location>
</feature>
<dbReference type="OrthoDB" id="1042928at2759"/>